<evidence type="ECO:0000313" key="2">
    <source>
        <dbReference type="EMBL" id="KAF7331125.1"/>
    </source>
</evidence>
<feature type="compositionally biased region" description="Basic and acidic residues" evidence="1">
    <location>
        <begin position="221"/>
        <end position="231"/>
    </location>
</feature>
<protein>
    <submittedName>
        <fullName evidence="2">Uncharacterized protein</fullName>
    </submittedName>
</protein>
<feature type="compositionally biased region" description="Gly residues" evidence="1">
    <location>
        <begin position="237"/>
        <end position="249"/>
    </location>
</feature>
<dbReference type="OrthoDB" id="3025659at2759"/>
<organism evidence="2 3">
    <name type="scientific">Mycena sanguinolenta</name>
    <dbReference type="NCBI Taxonomy" id="230812"/>
    <lineage>
        <taxon>Eukaryota</taxon>
        <taxon>Fungi</taxon>
        <taxon>Dikarya</taxon>
        <taxon>Basidiomycota</taxon>
        <taxon>Agaricomycotina</taxon>
        <taxon>Agaricomycetes</taxon>
        <taxon>Agaricomycetidae</taxon>
        <taxon>Agaricales</taxon>
        <taxon>Marasmiineae</taxon>
        <taxon>Mycenaceae</taxon>
        <taxon>Mycena</taxon>
    </lineage>
</organism>
<evidence type="ECO:0000313" key="3">
    <source>
        <dbReference type="Proteomes" id="UP000623467"/>
    </source>
</evidence>
<name>A0A8H6WYP2_9AGAR</name>
<feature type="region of interest" description="Disordered" evidence="1">
    <location>
        <begin position="1"/>
        <end position="60"/>
    </location>
</feature>
<dbReference type="EMBL" id="JACAZH010000061">
    <property type="protein sequence ID" value="KAF7331125.1"/>
    <property type="molecule type" value="Genomic_DNA"/>
</dbReference>
<feature type="region of interest" description="Disordered" evidence="1">
    <location>
        <begin position="200"/>
        <end position="249"/>
    </location>
</feature>
<proteinExistence type="predicted"/>
<dbReference type="PRINTS" id="PR01228">
    <property type="entry name" value="EGGSHELL"/>
</dbReference>
<sequence>MPRMSQEQGPPDSDIIAQSDQKGVSLPQDAEQTDRGTVGETGDGDAEQTDRGGTGGKGEAPEILTLPIAATVGRKIKIPRMNLLKFCTEYKLEQHVFDLLSKAGFENVRGLVQERDLGSKYGLQLGEVAEVKWALKAMLLTCPKMEEVTIPLGYYKPKPAVRGGFGGAGGAGGKKGGDGGTGRGPAINLEDWRRFGRIDGGIGGDGGASGMRSGSNGGGEKGQKDHSRQEVGNDEGIIGGGTGGKGGLGRMWGGEGGVGGGPIIPLEAVGEFKWIEGGRGGEGGSALEIGGKGGDGEAPTFPRPLTYIDNATRLQIHTQNMNLKLQDRNSEINEKLRDFELDIGDRLLERLHDHGFRTVGALFEIRETELVDPFKPANVSTLAGALEEFLSEVEECSK</sequence>
<reference evidence="2" key="1">
    <citation type="submission" date="2020-05" db="EMBL/GenBank/DDBJ databases">
        <title>Mycena genomes resolve the evolution of fungal bioluminescence.</title>
        <authorList>
            <person name="Tsai I.J."/>
        </authorList>
    </citation>
    <scope>NUCLEOTIDE SEQUENCE</scope>
    <source>
        <strain evidence="2">160909Yilan</strain>
    </source>
</reference>
<keyword evidence="3" id="KW-1185">Reference proteome</keyword>
<dbReference type="Proteomes" id="UP000623467">
    <property type="component" value="Unassembled WGS sequence"/>
</dbReference>
<dbReference type="AlphaFoldDB" id="A0A8H6WYP2"/>
<gene>
    <name evidence="2" type="ORF">MSAN_02442000</name>
</gene>
<feature type="compositionally biased region" description="Gly residues" evidence="1">
    <location>
        <begin position="200"/>
        <end position="220"/>
    </location>
</feature>
<accession>A0A8H6WYP2</accession>
<evidence type="ECO:0000256" key="1">
    <source>
        <dbReference type="SAM" id="MobiDB-lite"/>
    </source>
</evidence>
<comment type="caution">
    <text evidence="2">The sequence shown here is derived from an EMBL/GenBank/DDBJ whole genome shotgun (WGS) entry which is preliminary data.</text>
</comment>